<evidence type="ECO:0000256" key="2">
    <source>
        <dbReference type="SAM" id="Coils"/>
    </source>
</evidence>
<dbReference type="Proteomes" id="UP000789396">
    <property type="component" value="Unassembled WGS sequence"/>
</dbReference>
<keyword evidence="1" id="KW-0479">Metal-binding</keyword>
<evidence type="ECO:0000313" key="4">
    <source>
        <dbReference type="EMBL" id="CAG8449947.1"/>
    </source>
</evidence>
<proteinExistence type="predicted"/>
<gene>
    <name evidence="4" type="ORF">RFULGI_LOCUS176</name>
</gene>
<feature type="non-terminal residue" evidence="4">
    <location>
        <position position="1"/>
    </location>
</feature>
<dbReference type="OrthoDB" id="2425451at2759"/>
<name>A0A9N8VH02_9GLOM</name>
<feature type="domain" description="CCHC-type" evidence="3">
    <location>
        <begin position="207"/>
        <end position="222"/>
    </location>
</feature>
<keyword evidence="1" id="KW-0863">Zinc-finger</keyword>
<sequence length="223" mass="25377">MQQNDYSNDNAISIRSGGKFGVFEHDVQVDFSLIDLIHGQCVFTPRIQHHMKSRALYGKGFGLMKRTLNLAIQTGRTEELYELHQQYISEMERQLAEQEGRVLQSDDEYNYDTISNPLNPRTKGRKRQKRIAAFNDGARKKVSKETTNLPQNEDLVRTANSNLNNESINVDSTEGVEGSEEQGQIMHEQIQDVQGQEQGKKKRAYICGNCGQDGHRKSCCPNQ</sequence>
<dbReference type="GO" id="GO:0003676">
    <property type="term" value="F:nucleic acid binding"/>
    <property type="evidence" value="ECO:0007669"/>
    <property type="project" value="InterPro"/>
</dbReference>
<protein>
    <submittedName>
        <fullName evidence="4">13349_t:CDS:1</fullName>
    </submittedName>
</protein>
<feature type="coiled-coil region" evidence="2">
    <location>
        <begin position="81"/>
        <end position="108"/>
    </location>
</feature>
<keyword evidence="2" id="KW-0175">Coiled coil</keyword>
<dbReference type="AlphaFoldDB" id="A0A9N8VH02"/>
<evidence type="ECO:0000256" key="1">
    <source>
        <dbReference type="PROSITE-ProRule" id="PRU00047"/>
    </source>
</evidence>
<keyword evidence="5" id="KW-1185">Reference proteome</keyword>
<evidence type="ECO:0000313" key="5">
    <source>
        <dbReference type="Proteomes" id="UP000789396"/>
    </source>
</evidence>
<evidence type="ECO:0000259" key="3">
    <source>
        <dbReference type="PROSITE" id="PS50158"/>
    </source>
</evidence>
<accession>A0A9N8VH02</accession>
<dbReference type="GO" id="GO:0008270">
    <property type="term" value="F:zinc ion binding"/>
    <property type="evidence" value="ECO:0007669"/>
    <property type="project" value="UniProtKB-KW"/>
</dbReference>
<organism evidence="4 5">
    <name type="scientific">Racocetra fulgida</name>
    <dbReference type="NCBI Taxonomy" id="60492"/>
    <lineage>
        <taxon>Eukaryota</taxon>
        <taxon>Fungi</taxon>
        <taxon>Fungi incertae sedis</taxon>
        <taxon>Mucoromycota</taxon>
        <taxon>Glomeromycotina</taxon>
        <taxon>Glomeromycetes</taxon>
        <taxon>Diversisporales</taxon>
        <taxon>Gigasporaceae</taxon>
        <taxon>Racocetra</taxon>
    </lineage>
</organism>
<dbReference type="EMBL" id="CAJVPZ010000026">
    <property type="protein sequence ID" value="CAG8449947.1"/>
    <property type="molecule type" value="Genomic_DNA"/>
</dbReference>
<reference evidence="4" key="1">
    <citation type="submission" date="2021-06" db="EMBL/GenBank/DDBJ databases">
        <authorList>
            <person name="Kallberg Y."/>
            <person name="Tangrot J."/>
            <person name="Rosling A."/>
        </authorList>
    </citation>
    <scope>NUCLEOTIDE SEQUENCE</scope>
    <source>
        <strain evidence="4">IN212</strain>
    </source>
</reference>
<dbReference type="PROSITE" id="PS50158">
    <property type="entry name" value="ZF_CCHC"/>
    <property type="match status" value="1"/>
</dbReference>
<dbReference type="InterPro" id="IPR001878">
    <property type="entry name" value="Znf_CCHC"/>
</dbReference>
<comment type="caution">
    <text evidence="4">The sequence shown here is derived from an EMBL/GenBank/DDBJ whole genome shotgun (WGS) entry which is preliminary data.</text>
</comment>
<keyword evidence="1" id="KW-0862">Zinc</keyword>